<evidence type="ECO:0000256" key="1">
    <source>
        <dbReference type="SAM" id="SignalP"/>
    </source>
</evidence>
<feature type="signal peptide" evidence="1">
    <location>
        <begin position="1"/>
        <end position="23"/>
    </location>
</feature>
<dbReference type="STRING" id="70415.A0A5S6QUA9"/>
<feature type="chain" id="PRO_5024328391" evidence="1">
    <location>
        <begin position="24"/>
        <end position="160"/>
    </location>
</feature>
<evidence type="ECO:0000313" key="3">
    <source>
        <dbReference type="WBParaSite" id="TMUE_3000010991.1"/>
    </source>
</evidence>
<accession>A0A5S6QUA9</accession>
<keyword evidence="1" id="KW-0732">Signal</keyword>
<name>A0A5S6QUA9_TRIMR</name>
<dbReference type="WBParaSite" id="TMUE_3000010991.1">
    <property type="protein sequence ID" value="TMUE_3000010991.1"/>
    <property type="gene ID" value="WBGene00285026"/>
</dbReference>
<sequence length="160" mass="18055">MLSSFPLFTQYVLSLLSTALSIADRYASSGDAARLRDNLYCYDCDNEVQGDVCITMNGTLPTTICDKTWKCRVWHFFSESEMHRTYYFQRDCAPNCHAGCTPLDDIENRFVSCISCCDYDFCNIDNGARGPPLSYCTVCLAICAALSVRTCILQTLDLFY</sequence>
<keyword evidence="2" id="KW-1185">Reference proteome</keyword>
<proteinExistence type="predicted"/>
<evidence type="ECO:0000313" key="2">
    <source>
        <dbReference type="Proteomes" id="UP000046395"/>
    </source>
</evidence>
<dbReference type="Proteomes" id="UP000046395">
    <property type="component" value="Unassembled WGS sequence"/>
</dbReference>
<reference evidence="3" key="1">
    <citation type="submission" date="2019-12" db="UniProtKB">
        <authorList>
            <consortium name="WormBaseParasite"/>
        </authorList>
    </citation>
    <scope>IDENTIFICATION</scope>
</reference>
<dbReference type="CDD" id="cd00117">
    <property type="entry name" value="TFP"/>
    <property type="match status" value="1"/>
</dbReference>
<organism evidence="2 3">
    <name type="scientific">Trichuris muris</name>
    <name type="common">Mouse whipworm</name>
    <dbReference type="NCBI Taxonomy" id="70415"/>
    <lineage>
        <taxon>Eukaryota</taxon>
        <taxon>Metazoa</taxon>
        <taxon>Ecdysozoa</taxon>
        <taxon>Nematoda</taxon>
        <taxon>Enoplea</taxon>
        <taxon>Dorylaimia</taxon>
        <taxon>Trichinellida</taxon>
        <taxon>Trichuridae</taxon>
        <taxon>Trichuris</taxon>
    </lineage>
</organism>
<protein>
    <submittedName>
        <fullName evidence="3">Snake toxin/toxin-like domain-containing protein</fullName>
    </submittedName>
</protein>
<dbReference type="AlphaFoldDB" id="A0A5S6QUA9"/>